<dbReference type="InterPro" id="IPR037006">
    <property type="entry name" value="CheA-like_homodim_sf"/>
</dbReference>
<dbReference type="PROSITE" id="PS50109">
    <property type="entry name" value="HIS_KIN"/>
    <property type="match status" value="1"/>
</dbReference>
<evidence type="ECO:0000259" key="14">
    <source>
        <dbReference type="PROSITE" id="PS50851"/>
    </source>
</evidence>
<evidence type="ECO:0000256" key="5">
    <source>
        <dbReference type="ARBA" id="ARBA00022553"/>
    </source>
</evidence>
<protein>
    <recommendedName>
        <fullName evidence="3">Chemotaxis protein CheA</fullName>
        <ecNumber evidence="2">2.7.13.3</ecNumber>
    </recommendedName>
</protein>
<dbReference type="EC" id="2.7.13.3" evidence="2"/>
<evidence type="ECO:0000256" key="7">
    <source>
        <dbReference type="ARBA" id="ARBA00022741"/>
    </source>
</evidence>
<sequence>MDRFKAVFFEEATTLINELERVSLLLHNNPSDSSITEQIFRIMHTLKGNSTMFGFYRIGDFTHHFETLYDYIREGKMSVTDNVLNITFASVDHLRVLLTDVELENSVHKINHENLIRGLIEVLNGTSGEESIKNNSSDHKIENKVSDSPTYWVKFVPEKGLVRKGTNVLFLLDDLSQLGATYTVSNTERLPDFKKLDPAEIYLSWEIYVSGSVTENSILDVFMFVEEDCELEIRKISETNLLDQDGFSTIARDVSLSIDDKILKFGGLVKKSSSKSRIEEVRNKMEKANERSIITSKDNSISSIRVASEKLDELMSLVSELVTTQARLNLVSEQIASSELISISENIEKITRQLRDNTFSICLIPIENLLVRFQRLVRDLSTQLNKDVVFVSEGADTELDKNIIENLADPLMHIFRNSLDHGIESGEERVKKGKPAQGKILLKAFYSGNSVIIQIRDDGKGIDPEMIRQKAISKGLITADQNLDRRQIFDLIFLPGFSTAEKVTEVSGRGVGMDVVKRQITEIRGEVEVESVLNEGTTINIKLPLTLSIIDGLLVKINATHFVIPLGNVDKCFEANHEEFVDKINDLIILDGEQVPFIYLRDEFDIKENCPQLHQVVVVKQDDRRVALSVDTIIGEYQAVLKPLGRLYKSVDVISGATILGNGEVALVVDPNRIIKEYIFNQIHNEVLQ</sequence>
<keyword evidence="9" id="KW-0067">ATP-binding</keyword>
<feature type="domain" description="Histidine kinase" evidence="13">
    <location>
        <begin position="292"/>
        <end position="547"/>
    </location>
</feature>
<keyword evidence="4" id="KW-0145">Chemotaxis</keyword>
<dbReference type="SMART" id="SM00073">
    <property type="entry name" value="HPT"/>
    <property type="match status" value="1"/>
</dbReference>
<evidence type="ECO:0000256" key="2">
    <source>
        <dbReference type="ARBA" id="ARBA00012438"/>
    </source>
</evidence>
<dbReference type="eggNOG" id="COG0643">
    <property type="taxonomic scope" value="Bacteria"/>
</dbReference>
<dbReference type="Pfam" id="PF02518">
    <property type="entry name" value="HATPase_c"/>
    <property type="match status" value="1"/>
</dbReference>
<dbReference type="RefSeq" id="WP_052430477.1">
    <property type="nucleotide sequence ID" value="NZ_BBLT01000015.1"/>
</dbReference>
<dbReference type="SMART" id="SM00387">
    <property type="entry name" value="HATPase_c"/>
    <property type="match status" value="1"/>
</dbReference>
<dbReference type="InterPro" id="IPR004358">
    <property type="entry name" value="Sig_transdc_His_kin-like_C"/>
</dbReference>
<evidence type="ECO:0000256" key="3">
    <source>
        <dbReference type="ARBA" id="ARBA00021495"/>
    </source>
</evidence>
<dbReference type="InterPro" id="IPR036641">
    <property type="entry name" value="HPT_dom_sf"/>
</dbReference>
<dbReference type="InterPro" id="IPR002545">
    <property type="entry name" value="CheW-lke_dom"/>
</dbReference>
<gene>
    <name evidence="16" type="ORF">MYP_4888</name>
</gene>
<evidence type="ECO:0000256" key="12">
    <source>
        <dbReference type="PROSITE-ProRule" id="PRU00110"/>
    </source>
</evidence>
<dbReference type="SUPFAM" id="SSF50341">
    <property type="entry name" value="CheW-like"/>
    <property type="match status" value="1"/>
</dbReference>
<dbReference type="GO" id="GO:0006935">
    <property type="term" value="P:chemotaxis"/>
    <property type="evidence" value="ECO:0007669"/>
    <property type="project" value="UniProtKB-KW"/>
</dbReference>
<dbReference type="SUPFAM" id="SSF47384">
    <property type="entry name" value="Homodimeric domain of signal transducing histidine kinase"/>
    <property type="match status" value="1"/>
</dbReference>
<proteinExistence type="predicted"/>
<name>A0A098LNG7_9BACT</name>
<dbReference type="SUPFAM" id="SSF47226">
    <property type="entry name" value="Histidine-containing phosphotransfer domain, HPT domain"/>
    <property type="match status" value="1"/>
</dbReference>
<dbReference type="GO" id="GO:0000155">
    <property type="term" value="F:phosphorelay sensor kinase activity"/>
    <property type="evidence" value="ECO:0007669"/>
    <property type="project" value="InterPro"/>
</dbReference>
<dbReference type="STRING" id="153721.MYP_4888"/>
<dbReference type="InterPro" id="IPR051315">
    <property type="entry name" value="Bact_Chemotaxis_CheA"/>
</dbReference>
<reference evidence="16 17" key="1">
    <citation type="submission" date="2014-09" db="EMBL/GenBank/DDBJ databases">
        <title>Sporocytophaga myxococcoides PG-01 genome sequencing.</title>
        <authorList>
            <person name="Liu L."/>
            <person name="Gao P.J."/>
            <person name="Chen G.J."/>
            <person name="Wang L.S."/>
        </authorList>
    </citation>
    <scope>NUCLEOTIDE SEQUENCE [LARGE SCALE GENOMIC DNA]</scope>
    <source>
        <strain evidence="16 17">PG-01</strain>
    </source>
</reference>
<dbReference type="PRINTS" id="PR00344">
    <property type="entry name" value="BCTRLSENSOR"/>
</dbReference>
<dbReference type="OrthoDB" id="9803176at2"/>
<dbReference type="PROSITE" id="PS50851">
    <property type="entry name" value="CHEW"/>
    <property type="match status" value="1"/>
</dbReference>
<keyword evidence="10" id="KW-0902">Two-component regulatory system</keyword>
<comment type="caution">
    <text evidence="16">The sequence shown here is derived from an EMBL/GenBank/DDBJ whole genome shotgun (WGS) entry which is preliminary data.</text>
</comment>
<dbReference type="SMART" id="SM01231">
    <property type="entry name" value="H-kinase_dim"/>
    <property type="match status" value="1"/>
</dbReference>
<dbReference type="InterPro" id="IPR036097">
    <property type="entry name" value="HisK_dim/P_sf"/>
</dbReference>
<dbReference type="GO" id="GO:0005737">
    <property type="term" value="C:cytoplasm"/>
    <property type="evidence" value="ECO:0007669"/>
    <property type="project" value="InterPro"/>
</dbReference>
<dbReference type="PROSITE" id="PS50894">
    <property type="entry name" value="HPT"/>
    <property type="match status" value="1"/>
</dbReference>
<dbReference type="InterPro" id="IPR036061">
    <property type="entry name" value="CheW-like_dom_sf"/>
</dbReference>
<dbReference type="SMART" id="SM00260">
    <property type="entry name" value="CheW"/>
    <property type="match status" value="1"/>
</dbReference>
<feature type="domain" description="HPt" evidence="15">
    <location>
        <begin position="1"/>
        <end position="101"/>
    </location>
</feature>
<dbReference type="Gene3D" id="1.20.120.160">
    <property type="entry name" value="HPT domain"/>
    <property type="match status" value="1"/>
</dbReference>
<keyword evidence="5 12" id="KW-0597">Phosphoprotein</keyword>
<dbReference type="Pfam" id="PF02895">
    <property type="entry name" value="H-kinase_dim"/>
    <property type="match status" value="1"/>
</dbReference>
<dbReference type="InterPro" id="IPR003594">
    <property type="entry name" value="HATPase_dom"/>
</dbReference>
<dbReference type="AlphaFoldDB" id="A0A098LNG7"/>
<organism evidence="16 17">
    <name type="scientific">Sporocytophaga myxococcoides</name>
    <dbReference type="NCBI Taxonomy" id="153721"/>
    <lineage>
        <taxon>Bacteria</taxon>
        <taxon>Pseudomonadati</taxon>
        <taxon>Bacteroidota</taxon>
        <taxon>Cytophagia</taxon>
        <taxon>Cytophagales</taxon>
        <taxon>Cytophagaceae</taxon>
        <taxon>Sporocytophaga</taxon>
    </lineage>
</organism>
<accession>A0A098LNG7</accession>
<dbReference type="InterPro" id="IPR005467">
    <property type="entry name" value="His_kinase_dom"/>
</dbReference>
<dbReference type="FunFam" id="3.30.565.10:FF:000016">
    <property type="entry name" value="Chemotaxis protein CheA, putative"/>
    <property type="match status" value="1"/>
</dbReference>
<dbReference type="GO" id="GO:0005524">
    <property type="term" value="F:ATP binding"/>
    <property type="evidence" value="ECO:0007669"/>
    <property type="project" value="UniProtKB-KW"/>
</dbReference>
<evidence type="ECO:0000256" key="1">
    <source>
        <dbReference type="ARBA" id="ARBA00000085"/>
    </source>
</evidence>
<evidence type="ECO:0000259" key="13">
    <source>
        <dbReference type="PROSITE" id="PS50109"/>
    </source>
</evidence>
<dbReference type="Gene3D" id="2.30.30.40">
    <property type="entry name" value="SH3 Domains"/>
    <property type="match status" value="1"/>
</dbReference>
<evidence type="ECO:0000256" key="8">
    <source>
        <dbReference type="ARBA" id="ARBA00022777"/>
    </source>
</evidence>
<feature type="modified residue" description="Phosphohistidine" evidence="12">
    <location>
        <position position="44"/>
    </location>
</feature>
<dbReference type="Pfam" id="PF01627">
    <property type="entry name" value="Hpt"/>
    <property type="match status" value="1"/>
</dbReference>
<dbReference type="Gene3D" id="3.30.565.10">
    <property type="entry name" value="Histidine kinase-like ATPase, C-terminal domain"/>
    <property type="match status" value="1"/>
</dbReference>
<keyword evidence="17" id="KW-1185">Reference proteome</keyword>
<dbReference type="Gene3D" id="1.10.287.560">
    <property type="entry name" value="Histidine kinase CheA-like, homodimeric domain"/>
    <property type="match status" value="1"/>
</dbReference>
<comment type="catalytic activity">
    <reaction evidence="1">
        <text>ATP + protein L-histidine = ADP + protein N-phospho-L-histidine.</text>
        <dbReference type="EC" id="2.7.13.3"/>
    </reaction>
</comment>
<dbReference type="InterPro" id="IPR004105">
    <property type="entry name" value="CheA-like_dim"/>
</dbReference>
<dbReference type="EMBL" id="BBLT01000015">
    <property type="protein sequence ID" value="GAL87658.1"/>
    <property type="molecule type" value="Genomic_DNA"/>
</dbReference>
<evidence type="ECO:0000256" key="11">
    <source>
        <dbReference type="ARBA" id="ARBA00035100"/>
    </source>
</evidence>
<evidence type="ECO:0000256" key="9">
    <source>
        <dbReference type="ARBA" id="ARBA00022840"/>
    </source>
</evidence>
<evidence type="ECO:0000256" key="4">
    <source>
        <dbReference type="ARBA" id="ARBA00022500"/>
    </source>
</evidence>
<evidence type="ECO:0000313" key="17">
    <source>
        <dbReference type="Proteomes" id="UP000030185"/>
    </source>
</evidence>
<comment type="function">
    <text evidence="11">Involved in the transmission of sensory signals from the chemoreceptors to the flagellar motors. CheA is autophosphorylated; it can transfer its phosphate group to either CheB or CheY.</text>
</comment>
<dbReference type="CDD" id="cd00088">
    <property type="entry name" value="HPT"/>
    <property type="match status" value="1"/>
</dbReference>
<feature type="domain" description="CheW-like" evidence="14">
    <location>
        <begin position="549"/>
        <end position="680"/>
    </location>
</feature>
<dbReference type="PANTHER" id="PTHR43395:SF10">
    <property type="entry name" value="CHEMOTAXIS PROTEIN CHEA"/>
    <property type="match status" value="1"/>
</dbReference>
<dbReference type="InterPro" id="IPR036890">
    <property type="entry name" value="HATPase_C_sf"/>
</dbReference>
<keyword evidence="8" id="KW-0418">Kinase</keyword>
<evidence type="ECO:0000313" key="16">
    <source>
        <dbReference type="EMBL" id="GAL87658.1"/>
    </source>
</evidence>
<evidence type="ECO:0000256" key="10">
    <source>
        <dbReference type="ARBA" id="ARBA00023012"/>
    </source>
</evidence>
<dbReference type="Proteomes" id="UP000030185">
    <property type="component" value="Unassembled WGS sequence"/>
</dbReference>
<dbReference type="PANTHER" id="PTHR43395">
    <property type="entry name" value="SENSOR HISTIDINE KINASE CHEA"/>
    <property type="match status" value="1"/>
</dbReference>
<evidence type="ECO:0000256" key="6">
    <source>
        <dbReference type="ARBA" id="ARBA00022679"/>
    </source>
</evidence>
<evidence type="ECO:0000259" key="15">
    <source>
        <dbReference type="PROSITE" id="PS50894"/>
    </source>
</evidence>
<keyword evidence="7" id="KW-0547">Nucleotide-binding</keyword>
<dbReference type="Pfam" id="PF01584">
    <property type="entry name" value="CheW"/>
    <property type="match status" value="1"/>
</dbReference>
<dbReference type="CDD" id="cd16916">
    <property type="entry name" value="HATPase_CheA-like"/>
    <property type="match status" value="1"/>
</dbReference>
<keyword evidence="6" id="KW-0808">Transferase</keyword>
<dbReference type="InterPro" id="IPR008207">
    <property type="entry name" value="Sig_transdc_His_kin_Hpt_dom"/>
</dbReference>
<dbReference type="SUPFAM" id="SSF55874">
    <property type="entry name" value="ATPase domain of HSP90 chaperone/DNA topoisomerase II/histidine kinase"/>
    <property type="match status" value="1"/>
</dbReference>